<protein>
    <submittedName>
        <fullName evidence="2">Trk system potassium uptake protein TrkA</fullName>
    </submittedName>
</protein>
<feature type="domain" description="RCK N-terminal" evidence="1">
    <location>
        <begin position="3"/>
        <end position="119"/>
    </location>
</feature>
<reference evidence="2 3" key="1">
    <citation type="submission" date="2024-06" db="EMBL/GenBank/DDBJ databases">
        <title>Genomic Encyclopedia of Type Strains, Phase IV (KMG-IV): sequencing the most valuable type-strain genomes for metagenomic binning, comparative biology and taxonomic classification.</title>
        <authorList>
            <person name="Goeker M."/>
        </authorList>
    </citation>
    <scope>NUCLEOTIDE SEQUENCE [LARGE SCALE GENOMIC DNA]</scope>
    <source>
        <strain evidence="2 3">DSM 28302</strain>
    </source>
</reference>
<evidence type="ECO:0000313" key="2">
    <source>
        <dbReference type="EMBL" id="MET3634609.1"/>
    </source>
</evidence>
<keyword evidence="3" id="KW-1185">Reference proteome</keyword>
<name>A0ABV2JFR1_9STRE</name>
<accession>A0ABV2JFR1</accession>
<evidence type="ECO:0000259" key="1">
    <source>
        <dbReference type="PROSITE" id="PS51201"/>
    </source>
</evidence>
<dbReference type="SUPFAM" id="SSF51735">
    <property type="entry name" value="NAD(P)-binding Rossmann-fold domains"/>
    <property type="match status" value="1"/>
</dbReference>
<dbReference type="Gene3D" id="3.30.70.1450">
    <property type="entry name" value="Regulator of K+ conductance, C-terminal domain"/>
    <property type="match status" value="1"/>
</dbReference>
<dbReference type="InterPro" id="IPR036721">
    <property type="entry name" value="RCK_C_sf"/>
</dbReference>
<sequence>MKRKIIGVLGLGIFGRTVAKELARLDQDVIIIDSEKQYVQELADQVTKAVIGDMTDIDFLKYVGIDQCDTVIVATGTNLESAVLAVMNCKKLGVSQIIAKARSKTYEEVLYGIGADLVIAPEREAGVNLVSRLLRNSINDVFHFEGDVSIVEFKTPKKWIGKSIPQLNLRQQYDINVIGIRSNKGGPINTTSILQAPLEANNLIVAVTSSKTFEKYDYLGYFD</sequence>
<dbReference type="SUPFAM" id="SSF116726">
    <property type="entry name" value="TrkA C-terminal domain-like"/>
    <property type="match status" value="1"/>
</dbReference>
<dbReference type="InterPro" id="IPR036291">
    <property type="entry name" value="NAD(P)-bd_dom_sf"/>
</dbReference>
<dbReference type="RefSeq" id="WP_354369092.1">
    <property type="nucleotide sequence ID" value="NZ_JBEPLN010000020.1"/>
</dbReference>
<evidence type="ECO:0000313" key="3">
    <source>
        <dbReference type="Proteomes" id="UP001549037"/>
    </source>
</evidence>
<dbReference type="Proteomes" id="UP001549037">
    <property type="component" value="Unassembled WGS sequence"/>
</dbReference>
<dbReference type="EMBL" id="JBEPLN010000020">
    <property type="protein sequence ID" value="MET3634609.1"/>
    <property type="molecule type" value="Genomic_DNA"/>
</dbReference>
<dbReference type="PANTHER" id="PTHR43833:SF7">
    <property type="entry name" value="KTR SYSTEM POTASSIUM UPTAKE PROTEIN C"/>
    <property type="match status" value="1"/>
</dbReference>
<dbReference type="InterPro" id="IPR003148">
    <property type="entry name" value="RCK_N"/>
</dbReference>
<dbReference type="InterPro" id="IPR050721">
    <property type="entry name" value="Trk_Ktr_HKT_K-transport"/>
</dbReference>
<gene>
    <name evidence="2" type="ORF">ABID28_001255</name>
</gene>
<dbReference type="PANTHER" id="PTHR43833">
    <property type="entry name" value="POTASSIUM CHANNEL PROTEIN 2-RELATED-RELATED"/>
    <property type="match status" value="1"/>
</dbReference>
<dbReference type="Pfam" id="PF02254">
    <property type="entry name" value="TrkA_N"/>
    <property type="match status" value="1"/>
</dbReference>
<dbReference type="PROSITE" id="PS51201">
    <property type="entry name" value="RCK_N"/>
    <property type="match status" value="1"/>
</dbReference>
<dbReference type="Gene3D" id="3.40.50.720">
    <property type="entry name" value="NAD(P)-binding Rossmann-like Domain"/>
    <property type="match status" value="1"/>
</dbReference>
<proteinExistence type="predicted"/>
<comment type="caution">
    <text evidence="2">The sequence shown here is derived from an EMBL/GenBank/DDBJ whole genome shotgun (WGS) entry which is preliminary data.</text>
</comment>
<organism evidence="2 3">
    <name type="scientific">Streptococcus porcorum</name>
    <dbReference type="NCBI Taxonomy" id="701526"/>
    <lineage>
        <taxon>Bacteria</taxon>
        <taxon>Bacillati</taxon>
        <taxon>Bacillota</taxon>
        <taxon>Bacilli</taxon>
        <taxon>Lactobacillales</taxon>
        <taxon>Streptococcaceae</taxon>
        <taxon>Streptococcus</taxon>
    </lineage>
</organism>